<gene>
    <name evidence="19" type="primary">Contig10194.g10887</name>
    <name evidence="19" type="ORF">STYLEM_16481</name>
</gene>
<dbReference type="OrthoDB" id="412748at2759"/>
<evidence type="ECO:0000256" key="12">
    <source>
        <dbReference type="PIRSR" id="PIRSR018425-1"/>
    </source>
</evidence>
<dbReference type="EC" id="2.7.7.19" evidence="11"/>
<feature type="transmembrane region" description="Helical" evidence="15">
    <location>
        <begin position="268"/>
        <end position="292"/>
    </location>
</feature>
<dbReference type="Gene3D" id="1.10.1410.10">
    <property type="match status" value="1"/>
</dbReference>
<evidence type="ECO:0000256" key="9">
    <source>
        <dbReference type="ARBA" id="ARBA00022842"/>
    </source>
</evidence>
<dbReference type="InterPro" id="IPR007010">
    <property type="entry name" value="PolA_pol_RNA-bd_dom"/>
</dbReference>
<comment type="cofactor">
    <cofactor evidence="13">
        <name>Mg(2+)</name>
        <dbReference type="ChEBI" id="CHEBI:18420"/>
    </cofactor>
    <text evidence="13">Binds 2 magnesium ions. Also active with manganese.</text>
</comment>
<keyword evidence="4 11" id="KW-0507">mRNA processing</keyword>
<dbReference type="FunFam" id="1.10.1410.10:FF:000001">
    <property type="entry name" value="Putative poly(A) polymerase gamma"/>
    <property type="match status" value="1"/>
</dbReference>
<evidence type="ECO:0000256" key="10">
    <source>
        <dbReference type="ARBA" id="ARBA00023242"/>
    </source>
</evidence>
<dbReference type="Gene3D" id="3.30.70.590">
    <property type="entry name" value="Poly(A) polymerase predicted RNA binding domain"/>
    <property type="match status" value="1"/>
</dbReference>
<comment type="catalytic activity">
    <reaction evidence="11">
        <text>RNA(n) + ATP = RNA(n)-3'-adenine ribonucleotide + diphosphate</text>
        <dbReference type="Rhea" id="RHEA:11332"/>
        <dbReference type="Rhea" id="RHEA-COMP:14527"/>
        <dbReference type="Rhea" id="RHEA-COMP:17347"/>
        <dbReference type="ChEBI" id="CHEBI:30616"/>
        <dbReference type="ChEBI" id="CHEBI:33019"/>
        <dbReference type="ChEBI" id="CHEBI:140395"/>
        <dbReference type="ChEBI" id="CHEBI:173115"/>
        <dbReference type="EC" id="2.7.7.19"/>
    </reaction>
</comment>
<keyword evidence="9 13" id="KW-0460">Magnesium</keyword>
<evidence type="ECO:0000256" key="11">
    <source>
        <dbReference type="PIRNR" id="PIRNR018425"/>
    </source>
</evidence>
<evidence type="ECO:0000256" key="8">
    <source>
        <dbReference type="ARBA" id="ARBA00022840"/>
    </source>
</evidence>
<dbReference type="PANTHER" id="PTHR10682:SF10">
    <property type="entry name" value="POLYNUCLEOTIDE ADENYLYLTRANSFERASE"/>
    <property type="match status" value="1"/>
</dbReference>
<feature type="binding site" evidence="12">
    <location>
        <position position="194"/>
    </location>
    <ligand>
        <name>ATP</name>
        <dbReference type="ChEBI" id="CHEBI:30616"/>
    </ligand>
</feature>
<name>A0A078B207_STYLE</name>
<feature type="binding site" evidence="13">
    <location>
        <position position="141"/>
    </location>
    <ligand>
        <name>Mg(2+)</name>
        <dbReference type="ChEBI" id="CHEBI:18420"/>
        <label>1</label>
        <note>catalytic</note>
    </ligand>
</feature>
<dbReference type="SUPFAM" id="SSF81631">
    <property type="entry name" value="PAP/OAS1 substrate-binding domain"/>
    <property type="match status" value="1"/>
</dbReference>
<keyword evidence="10 11" id="KW-0539">Nucleus</keyword>
<dbReference type="GO" id="GO:0003723">
    <property type="term" value="F:RNA binding"/>
    <property type="evidence" value="ECO:0007669"/>
    <property type="project" value="UniProtKB-UniRule"/>
</dbReference>
<comment type="subcellular location">
    <subcellularLocation>
        <location evidence="2 11">Nucleus</location>
    </subcellularLocation>
</comment>
<dbReference type="InterPro" id="IPR014492">
    <property type="entry name" value="PolyA_polymerase"/>
</dbReference>
<dbReference type="FunFam" id="3.30.460.10:FF:000002">
    <property type="entry name" value="Poly(A) polymerase alpha, putative"/>
    <property type="match status" value="1"/>
</dbReference>
<dbReference type="Pfam" id="PF04926">
    <property type="entry name" value="PAP_RNA-bind"/>
    <property type="match status" value="2"/>
</dbReference>
<protein>
    <recommendedName>
        <fullName evidence="11">Poly(A) polymerase</fullName>
        <ecNumber evidence="11">2.7.7.19</ecNumber>
    </recommendedName>
</protein>
<dbReference type="InterPro" id="IPR043519">
    <property type="entry name" value="NT_sf"/>
</dbReference>
<sequence length="584" mass="68068">MNEDYGSLSTTGSGSALNALNRLGELTQSSALGAGQALDQSKNVVPLEIEKHLERSTPEDERESQIIIDILRDDYNQYESEADKRKREAILGKLDGIIKEWVKFAGRKDGKDQETIDNSGGKIFTFGSYRLGVHSPDTDIDALCVAPRHIERTRHFFGELSEILKNHPSVSKLTEVREAFVPVIKMKFEEVDIDLLFARVEYKEVGQDLVNLLDDNILRNCDKESIRSLNGCRVTDIILKLVPNKENFRTTLRVIKLWAKNRGIYSNVMGYLGGVAWAILVANICIICPYLSPNKLLNYFFKAYSEWEWSSEKPILLTELQNDRTKVDFAVEQDLFYEKRSTDLMPIITPAFPSMNATYNVSQSTKRVMLIEFEKGLRITNCLLKRDERGSKFYPDLTWKRLFKKANFFKTFVHFIQIEILSKTDEFHKKWTGFIESKIRKLLQQLEKLNDIKGNFMEFRPWPRSYHLTNPTFEFNDTYFFGIRIKKNDSGMQMRVDLTETIKIFYKKLKEWIKLDEKLMTLIINKQVDIQVNYKRREQLPEEVRPKDAALYNLNDVSLGKRQNRQTAEDAENEMRDDYQEEIV</sequence>
<feature type="binding site" evidence="13">
    <location>
        <position position="194"/>
    </location>
    <ligand>
        <name>Mg(2+)</name>
        <dbReference type="ChEBI" id="CHEBI:18420"/>
        <label>2</label>
        <note>catalytic</note>
    </ligand>
</feature>
<dbReference type="InParanoid" id="A0A078B207"/>
<dbReference type="PIRSF" id="PIRSF018425">
    <property type="entry name" value="PolyA_polymerase"/>
    <property type="match status" value="1"/>
</dbReference>
<dbReference type="InterPro" id="IPR011068">
    <property type="entry name" value="NuclTrfase_I-like_C"/>
</dbReference>
<reference evidence="19 20" key="1">
    <citation type="submission" date="2014-06" db="EMBL/GenBank/DDBJ databases">
        <authorList>
            <person name="Swart Estienne"/>
        </authorList>
    </citation>
    <scope>NUCLEOTIDE SEQUENCE [LARGE SCALE GENOMIC DNA]</scope>
    <source>
        <strain evidence="19 20">130c</strain>
    </source>
</reference>
<dbReference type="OMA" id="PAYPAMC"/>
<keyword evidence="5 11" id="KW-0808">Transferase</keyword>
<evidence type="ECO:0000259" key="18">
    <source>
        <dbReference type="Pfam" id="PF20750"/>
    </source>
</evidence>
<dbReference type="Gene3D" id="3.30.460.10">
    <property type="entry name" value="Beta Polymerase, domain 2"/>
    <property type="match status" value="1"/>
</dbReference>
<dbReference type="EMBL" id="CCKQ01015561">
    <property type="protein sequence ID" value="CDW87378.1"/>
    <property type="molecule type" value="Genomic_DNA"/>
</dbReference>
<feature type="binding site" evidence="12">
    <location>
        <begin position="274"/>
        <end position="275"/>
    </location>
    <ligand>
        <name>ATP</name>
        <dbReference type="ChEBI" id="CHEBI:30616"/>
    </ligand>
</feature>
<dbReference type="SUPFAM" id="SSF81301">
    <property type="entry name" value="Nucleotidyltransferase"/>
    <property type="match status" value="1"/>
</dbReference>
<evidence type="ECO:0000256" key="1">
    <source>
        <dbReference type="ARBA" id="ARBA00001936"/>
    </source>
</evidence>
<dbReference type="Pfam" id="PF20750">
    <property type="entry name" value="PAP_NTPase"/>
    <property type="match status" value="1"/>
</dbReference>
<keyword evidence="15" id="KW-1133">Transmembrane helix</keyword>
<keyword evidence="15" id="KW-0472">Membrane</keyword>
<feature type="binding site" evidence="13">
    <location>
        <position position="141"/>
    </location>
    <ligand>
        <name>Mg(2+)</name>
        <dbReference type="ChEBI" id="CHEBI:18420"/>
        <label>2</label>
        <note>catalytic</note>
    </ligand>
</feature>
<feature type="region of interest" description="Disordered" evidence="14">
    <location>
        <begin position="562"/>
        <end position="584"/>
    </location>
</feature>
<dbReference type="GO" id="GO:1990817">
    <property type="term" value="F:poly(A) RNA polymerase activity"/>
    <property type="evidence" value="ECO:0007669"/>
    <property type="project" value="UniProtKB-UniRule"/>
</dbReference>
<evidence type="ECO:0000256" key="15">
    <source>
        <dbReference type="SAM" id="Phobius"/>
    </source>
</evidence>
<keyword evidence="6 13" id="KW-0479">Metal-binding</keyword>
<evidence type="ECO:0000259" key="17">
    <source>
        <dbReference type="Pfam" id="PF04928"/>
    </source>
</evidence>
<feature type="binding site" evidence="12">
    <location>
        <begin position="126"/>
        <end position="128"/>
    </location>
    <ligand>
        <name>ATP</name>
        <dbReference type="ChEBI" id="CHEBI:30616"/>
    </ligand>
</feature>
<dbReference type="GO" id="GO:0046872">
    <property type="term" value="F:metal ion binding"/>
    <property type="evidence" value="ECO:0007669"/>
    <property type="project" value="UniProtKB-KW"/>
</dbReference>
<feature type="binding site" evidence="12">
    <location>
        <position position="256"/>
    </location>
    <ligand>
        <name>ATP</name>
        <dbReference type="ChEBI" id="CHEBI:30616"/>
    </ligand>
</feature>
<feature type="domain" description="Poly(A) polymerase RNA-binding" evidence="16">
    <location>
        <begin position="477"/>
        <end position="546"/>
    </location>
</feature>
<dbReference type="GO" id="GO:0005524">
    <property type="term" value="F:ATP binding"/>
    <property type="evidence" value="ECO:0007669"/>
    <property type="project" value="UniProtKB-UniRule"/>
</dbReference>
<comment type="function">
    <text evidence="11">Polymerase that creates the 3'-poly(A) tail of mRNA's.</text>
</comment>
<keyword evidence="20" id="KW-1185">Reference proteome</keyword>
<dbReference type="PANTHER" id="PTHR10682">
    <property type="entry name" value="POLY A POLYMERASE"/>
    <property type="match status" value="1"/>
</dbReference>
<feature type="binding site" evidence="12">
    <location>
        <position position="265"/>
    </location>
    <ligand>
        <name>ATP</name>
        <dbReference type="ChEBI" id="CHEBI:30616"/>
    </ligand>
</feature>
<feature type="binding site" evidence="13">
    <location>
        <position position="139"/>
    </location>
    <ligand>
        <name>Mg(2+)</name>
        <dbReference type="ChEBI" id="CHEBI:18420"/>
        <label>2</label>
        <note>catalytic</note>
    </ligand>
</feature>
<evidence type="ECO:0000313" key="19">
    <source>
        <dbReference type="EMBL" id="CDW87378.1"/>
    </source>
</evidence>
<evidence type="ECO:0000256" key="6">
    <source>
        <dbReference type="ARBA" id="ARBA00022723"/>
    </source>
</evidence>
<dbReference type="CDD" id="cd05402">
    <property type="entry name" value="NT_PAP_TUTase"/>
    <property type="match status" value="1"/>
</dbReference>
<evidence type="ECO:0000256" key="4">
    <source>
        <dbReference type="ARBA" id="ARBA00022664"/>
    </source>
</evidence>
<evidence type="ECO:0000256" key="14">
    <source>
        <dbReference type="SAM" id="MobiDB-lite"/>
    </source>
</evidence>
<proteinExistence type="inferred from homology"/>
<organism evidence="19 20">
    <name type="scientific">Stylonychia lemnae</name>
    <name type="common">Ciliate</name>
    <dbReference type="NCBI Taxonomy" id="5949"/>
    <lineage>
        <taxon>Eukaryota</taxon>
        <taxon>Sar</taxon>
        <taxon>Alveolata</taxon>
        <taxon>Ciliophora</taxon>
        <taxon>Intramacronucleata</taxon>
        <taxon>Spirotrichea</taxon>
        <taxon>Stichotrichia</taxon>
        <taxon>Sporadotrichida</taxon>
        <taxon>Oxytrichidae</taxon>
        <taxon>Stylonychinae</taxon>
        <taxon>Stylonychia</taxon>
    </lineage>
</organism>
<accession>A0A078B207</accession>
<evidence type="ECO:0000256" key="13">
    <source>
        <dbReference type="PIRSR" id="PIRSR018425-2"/>
    </source>
</evidence>
<dbReference type="GO" id="GO:0006397">
    <property type="term" value="P:mRNA processing"/>
    <property type="evidence" value="ECO:0007669"/>
    <property type="project" value="UniProtKB-KW"/>
</dbReference>
<keyword evidence="7 11" id="KW-0547">Nucleotide-binding</keyword>
<dbReference type="FunCoup" id="A0A078B207">
    <property type="interactions" value="377"/>
</dbReference>
<dbReference type="GO" id="GO:0031123">
    <property type="term" value="P:RNA 3'-end processing"/>
    <property type="evidence" value="ECO:0007669"/>
    <property type="project" value="InterPro"/>
</dbReference>
<feature type="domain" description="Poly(A) polymerase nucleotidyltransferase" evidence="18">
    <location>
        <begin position="54"/>
        <end position="242"/>
    </location>
</feature>
<evidence type="ECO:0000256" key="3">
    <source>
        <dbReference type="ARBA" id="ARBA00010912"/>
    </source>
</evidence>
<evidence type="ECO:0000259" key="16">
    <source>
        <dbReference type="Pfam" id="PF04926"/>
    </source>
</evidence>
<keyword evidence="8 11" id="KW-0067">ATP-binding</keyword>
<dbReference type="SUPFAM" id="SSF55003">
    <property type="entry name" value="PAP/Archaeal CCA-adding enzyme, C-terminal domain"/>
    <property type="match status" value="1"/>
</dbReference>
<dbReference type="Pfam" id="PF04928">
    <property type="entry name" value="PAP_central"/>
    <property type="match status" value="1"/>
</dbReference>
<dbReference type="InterPro" id="IPR007012">
    <property type="entry name" value="PolA_pol_cen_dom"/>
</dbReference>
<evidence type="ECO:0000313" key="20">
    <source>
        <dbReference type="Proteomes" id="UP000039865"/>
    </source>
</evidence>
<keyword evidence="15" id="KW-0812">Transmembrane</keyword>
<dbReference type="InterPro" id="IPR048840">
    <property type="entry name" value="PolA_pol_NTPase"/>
</dbReference>
<dbReference type="AlphaFoldDB" id="A0A078B207"/>
<feature type="domain" description="Poly(A) polymerase central" evidence="17">
    <location>
        <begin position="247"/>
        <end position="389"/>
    </location>
</feature>
<evidence type="ECO:0000256" key="7">
    <source>
        <dbReference type="ARBA" id="ARBA00022741"/>
    </source>
</evidence>
<feature type="domain" description="Poly(A) polymerase RNA-binding" evidence="16">
    <location>
        <begin position="407"/>
        <end position="456"/>
    </location>
</feature>
<comment type="cofactor">
    <cofactor evidence="1">
        <name>Mn(2+)</name>
        <dbReference type="ChEBI" id="CHEBI:29035"/>
    </cofactor>
</comment>
<feature type="binding site" evidence="13">
    <location>
        <position position="139"/>
    </location>
    <ligand>
        <name>Mg(2+)</name>
        <dbReference type="ChEBI" id="CHEBI:18420"/>
        <label>1</label>
        <note>catalytic</note>
    </ligand>
</feature>
<evidence type="ECO:0000256" key="5">
    <source>
        <dbReference type="ARBA" id="ARBA00022679"/>
    </source>
</evidence>
<comment type="similarity">
    <text evidence="3 11">Belongs to the poly(A) polymerase family.</text>
</comment>
<dbReference type="Proteomes" id="UP000039865">
    <property type="component" value="Unassembled WGS sequence"/>
</dbReference>
<dbReference type="GO" id="GO:0005634">
    <property type="term" value="C:nucleus"/>
    <property type="evidence" value="ECO:0007669"/>
    <property type="project" value="UniProtKB-SubCell"/>
</dbReference>
<feature type="binding site" evidence="12">
    <location>
        <begin position="139"/>
        <end position="141"/>
    </location>
    <ligand>
        <name>ATP</name>
        <dbReference type="ChEBI" id="CHEBI:30616"/>
    </ligand>
</feature>
<evidence type="ECO:0000256" key="2">
    <source>
        <dbReference type="ARBA" id="ARBA00004123"/>
    </source>
</evidence>